<accession>A0ABD3VQ20</accession>
<comment type="caution">
    <text evidence="2">The sequence shown here is derived from an EMBL/GenBank/DDBJ whole genome shotgun (WGS) entry which is preliminary data.</text>
</comment>
<evidence type="ECO:0000313" key="3">
    <source>
        <dbReference type="Proteomes" id="UP001634394"/>
    </source>
</evidence>
<proteinExistence type="predicted"/>
<protein>
    <submittedName>
        <fullName evidence="2">Uncharacterized protein</fullName>
    </submittedName>
</protein>
<keyword evidence="1" id="KW-0812">Transmembrane</keyword>
<evidence type="ECO:0000256" key="1">
    <source>
        <dbReference type="SAM" id="Phobius"/>
    </source>
</evidence>
<feature type="transmembrane region" description="Helical" evidence="1">
    <location>
        <begin position="5"/>
        <end position="23"/>
    </location>
</feature>
<dbReference type="Proteomes" id="UP001634394">
    <property type="component" value="Unassembled WGS sequence"/>
</dbReference>
<gene>
    <name evidence="2" type="ORF">ACJMK2_005438</name>
</gene>
<keyword evidence="3" id="KW-1185">Reference proteome</keyword>
<dbReference type="EMBL" id="JBJQND010000010">
    <property type="protein sequence ID" value="KAL3863691.1"/>
    <property type="molecule type" value="Genomic_DNA"/>
</dbReference>
<dbReference type="AlphaFoldDB" id="A0ABD3VQ20"/>
<keyword evidence="1" id="KW-0472">Membrane</keyword>
<evidence type="ECO:0000313" key="2">
    <source>
        <dbReference type="EMBL" id="KAL3863691.1"/>
    </source>
</evidence>
<sequence length="142" mass="16491">MRYSLYYVAFVMCMWPVITAWLFDDPCEISPRGMSVENETVVIYANNNCINGTIRWNYPRGNVLIHFISRDFSVFSVCFSNWLIGNALTFFDVYNGFEHKLAPTVDQGYYCTLPHKKEVIVRIQAPETLLYVAGVRYETIGY</sequence>
<keyword evidence="1" id="KW-1133">Transmembrane helix</keyword>
<name>A0ABD3VQ20_SINWO</name>
<organism evidence="2 3">
    <name type="scientific">Sinanodonta woodiana</name>
    <name type="common">Chinese pond mussel</name>
    <name type="synonym">Anodonta woodiana</name>
    <dbReference type="NCBI Taxonomy" id="1069815"/>
    <lineage>
        <taxon>Eukaryota</taxon>
        <taxon>Metazoa</taxon>
        <taxon>Spiralia</taxon>
        <taxon>Lophotrochozoa</taxon>
        <taxon>Mollusca</taxon>
        <taxon>Bivalvia</taxon>
        <taxon>Autobranchia</taxon>
        <taxon>Heteroconchia</taxon>
        <taxon>Palaeoheterodonta</taxon>
        <taxon>Unionida</taxon>
        <taxon>Unionoidea</taxon>
        <taxon>Unionidae</taxon>
        <taxon>Unioninae</taxon>
        <taxon>Sinanodonta</taxon>
    </lineage>
</organism>
<reference evidence="2 3" key="1">
    <citation type="submission" date="2024-11" db="EMBL/GenBank/DDBJ databases">
        <title>Chromosome-level genome assembly of the freshwater bivalve Anodonta woodiana.</title>
        <authorList>
            <person name="Chen X."/>
        </authorList>
    </citation>
    <scope>NUCLEOTIDE SEQUENCE [LARGE SCALE GENOMIC DNA]</scope>
    <source>
        <strain evidence="2">MN2024</strain>
        <tissue evidence="2">Gills</tissue>
    </source>
</reference>